<dbReference type="Pfam" id="PF06197">
    <property type="entry name" value="DUF998"/>
    <property type="match status" value="1"/>
</dbReference>
<keyword evidence="1" id="KW-0472">Membrane</keyword>
<evidence type="ECO:0000313" key="3">
    <source>
        <dbReference type="Proteomes" id="UP000295636"/>
    </source>
</evidence>
<feature type="transmembrane region" description="Helical" evidence="1">
    <location>
        <begin position="12"/>
        <end position="35"/>
    </location>
</feature>
<dbReference type="RefSeq" id="WP_133236257.1">
    <property type="nucleotide sequence ID" value="NZ_SMRT01000028.1"/>
</dbReference>
<feature type="transmembrane region" description="Helical" evidence="1">
    <location>
        <begin position="187"/>
        <end position="208"/>
    </location>
</feature>
<dbReference type="AlphaFoldDB" id="A0A4R5K8P8"/>
<gene>
    <name evidence="2" type="ORF">E1757_32930</name>
</gene>
<feature type="transmembrane region" description="Helical" evidence="1">
    <location>
        <begin position="88"/>
        <end position="106"/>
    </location>
</feature>
<name>A0A4R5K8P8_9BACL</name>
<organism evidence="2 3">
    <name type="scientific">Paenibacillus piri</name>
    <dbReference type="NCBI Taxonomy" id="2547395"/>
    <lineage>
        <taxon>Bacteria</taxon>
        <taxon>Bacillati</taxon>
        <taxon>Bacillota</taxon>
        <taxon>Bacilli</taxon>
        <taxon>Bacillales</taxon>
        <taxon>Paenibacillaceae</taxon>
        <taxon>Paenibacillus</taxon>
    </lineage>
</organism>
<comment type="caution">
    <text evidence="2">The sequence shown here is derived from an EMBL/GenBank/DDBJ whole genome shotgun (WGS) entry which is preliminary data.</text>
</comment>
<feature type="transmembrane region" description="Helical" evidence="1">
    <location>
        <begin position="163"/>
        <end position="181"/>
    </location>
</feature>
<evidence type="ECO:0000256" key="1">
    <source>
        <dbReference type="SAM" id="Phobius"/>
    </source>
</evidence>
<reference evidence="2 3" key="1">
    <citation type="submission" date="2019-03" db="EMBL/GenBank/DDBJ databases">
        <title>This is whole genome sequence of Paenibacillus sp MS74 strain.</title>
        <authorList>
            <person name="Trinh H.N."/>
        </authorList>
    </citation>
    <scope>NUCLEOTIDE SEQUENCE [LARGE SCALE GENOMIC DNA]</scope>
    <source>
        <strain evidence="2 3">MS74</strain>
    </source>
</reference>
<keyword evidence="1" id="KW-0812">Transmembrane</keyword>
<protein>
    <submittedName>
        <fullName evidence="2">DUF998 domain-containing protein</fullName>
    </submittedName>
</protein>
<dbReference type="InterPro" id="IPR009339">
    <property type="entry name" value="DUF998"/>
</dbReference>
<dbReference type="Proteomes" id="UP000295636">
    <property type="component" value="Unassembled WGS sequence"/>
</dbReference>
<feature type="transmembrane region" description="Helical" evidence="1">
    <location>
        <begin position="55"/>
        <end position="76"/>
    </location>
</feature>
<dbReference type="EMBL" id="SMRT01000028">
    <property type="protein sequence ID" value="TDF91336.1"/>
    <property type="molecule type" value="Genomic_DNA"/>
</dbReference>
<keyword evidence="1" id="KW-1133">Transmembrane helix</keyword>
<feature type="transmembrane region" description="Helical" evidence="1">
    <location>
        <begin position="126"/>
        <end position="151"/>
    </location>
</feature>
<keyword evidence="3" id="KW-1185">Reference proteome</keyword>
<accession>A0A4R5K8P8</accession>
<sequence length="217" mass="23098">MFTNKRNTRAIRLLLMGGVVSAPLFFVVAIIQSFTRTGFDIRRHAISTLTLGDMGWIQSANFFLTGLLAVCAAIGVRRLLRGRMGGTWGSLLFGIYGIGMIMAGMFRPDPGLSFPSGAPAEMPASMSGHAGLHSVAFFTAFICLIAASIVFGRRFATQGERGWSIYCIATCILAPVLIVIGSSIASWIGVIMGCAGIVAFGWVSVLSARLRAEALQV</sequence>
<dbReference type="OrthoDB" id="2608234at2"/>
<evidence type="ECO:0000313" key="2">
    <source>
        <dbReference type="EMBL" id="TDF91336.1"/>
    </source>
</evidence>
<proteinExistence type="predicted"/>